<dbReference type="PROSITE" id="PS50883">
    <property type="entry name" value="EAL"/>
    <property type="match status" value="1"/>
</dbReference>
<proteinExistence type="predicted"/>
<evidence type="ECO:0000259" key="3">
    <source>
        <dbReference type="PROSITE" id="PS50887"/>
    </source>
</evidence>
<keyword evidence="1" id="KW-0812">Transmembrane</keyword>
<dbReference type="RefSeq" id="WP_099311172.1">
    <property type="nucleotide sequence ID" value="NZ_CP032101.1"/>
</dbReference>
<dbReference type="InterPro" id="IPR035919">
    <property type="entry name" value="EAL_sf"/>
</dbReference>
<dbReference type="GO" id="GO:0071111">
    <property type="term" value="F:cyclic-guanylate-specific phosphodiesterase activity"/>
    <property type="evidence" value="ECO:0007669"/>
    <property type="project" value="InterPro"/>
</dbReference>
<feature type="domain" description="GGDEF" evidence="3">
    <location>
        <begin position="359"/>
        <end position="494"/>
    </location>
</feature>
<dbReference type="PANTHER" id="PTHR33121:SF79">
    <property type="entry name" value="CYCLIC DI-GMP PHOSPHODIESTERASE PDED-RELATED"/>
    <property type="match status" value="1"/>
</dbReference>
<reference evidence="6" key="1">
    <citation type="submission" date="2017-09" db="EMBL/GenBank/DDBJ databases">
        <title>Arcobacter canalis sp. nov., a new species isolated from a water canal contaminated with urban sewage.</title>
        <authorList>
            <person name="Perez-Cataluna A."/>
            <person name="Salas-Masso N."/>
            <person name="Figueras M.J."/>
        </authorList>
    </citation>
    <scope>NUCLEOTIDE SEQUENCE [LARGE SCALE GENOMIC DNA]</scope>
    <source>
        <strain evidence="6">CECT 7727</strain>
    </source>
</reference>
<accession>A0A347TL48</accession>
<evidence type="ECO:0000313" key="7">
    <source>
        <dbReference type="Proteomes" id="UP000264693"/>
    </source>
</evidence>
<dbReference type="InterPro" id="IPR050706">
    <property type="entry name" value="Cyclic-di-GMP_PDE-like"/>
</dbReference>
<dbReference type="PROSITE" id="PS50887">
    <property type="entry name" value="GGDEF"/>
    <property type="match status" value="1"/>
</dbReference>
<dbReference type="SUPFAM" id="SSF55073">
    <property type="entry name" value="Nucleotide cyclase"/>
    <property type="match status" value="1"/>
</dbReference>
<dbReference type="Proteomes" id="UP000264693">
    <property type="component" value="Chromosome"/>
</dbReference>
<dbReference type="SMART" id="SM00052">
    <property type="entry name" value="EAL"/>
    <property type="match status" value="1"/>
</dbReference>
<dbReference type="EMBL" id="CP032101">
    <property type="protein sequence ID" value="AXX87326.1"/>
    <property type="molecule type" value="Genomic_DNA"/>
</dbReference>
<organism evidence="4 7">
    <name type="scientific">Malaciobacter marinus</name>
    <dbReference type="NCBI Taxonomy" id="505249"/>
    <lineage>
        <taxon>Bacteria</taxon>
        <taxon>Pseudomonadati</taxon>
        <taxon>Campylobacterota</taxon>
        <taxon>Epsilonproteobacteria</taxon>
        <taxon>Campylobacterales</taxon>
        <taxon>Arcobacteraceae</taxon>
        <taxon>Malaciobacter</taxon>
    </lineage>
</organism>
<dbReference type="Proteomes" id="UP000224740">
    <property type="component" value="Unassembled WGS sequence"/>
</dbReference>
<feature type="transmembrane region" description="Helical" evidence="1">
    <location>
        <begin position="20"/>
        <end position="42"/>
    </location>
</feature>
<keyword evidence="1" id="KW-0472">Membrane</keyword>
<gene>
    <name evidence="4" type="ORF">AMRN_1592</name>
    <name evidence="5" type="ORF">CPH92_07790</name>
</gene>
<sequence length="731" mass="85903">MINLKKKVLNKDSYIIAKNITIVIISFAILFSLTFFIIFIDFKDKLIKETKIKYDLQTKSHSLIIKPYVLNHNIKLLNEQIEKTILTNDFKSIRLKFNELIFTKEALINNTPNFSDISSSISDVVIDIRYGKIEKLSDNYFYFTPSLAFNKQDYISIRYQAYKDNEVKNLFASFDFKNLQINEPNIENRIKFPFWLDLIFDEKFENIQKQLYYKDKKIATIDYILDMYNIKYEVYSFTRSLFFYAFFMFFPVLIFFRFYNYYIFKKYVTKPIHKLNTLLDDILENKFHKIRTKEFDGTQELKDMIEKVSALSSKLASNVNELNISKETIKRKKSTDTLTGLENQKIFEQDIKSMFVSSISGYVIILRLPSLKEFSELNGSNTTDTFIENFVNIIKNIVYRFSKIDITMYRFYGSEFAIIAKRFDSIKANQLCEAIIHTSINKLSQKYNLPENFLTIGGTPFDLYGTLNSILKSANEAYTVAKQKTNSYHLITEEQIEHNYTTLEKVVSTVIHDANFDVDYASNSYSFDDEKLVMQEVSPLIYDNNQQKLPIGSFVSIAEKINEIITFDKLVIQKVIEYLKYSKASHEIAINLAVDTISNKDFNKWLEDILNANVNLKKKIVFSITSYTASLHKHKFKKFVKHINQLEAKVLLKRYNTNDYPLEELEDIKVDYLRIDKEYTNNLANDKIKRHKVKNILIFAQLNNMEILTENVKSDNDYAFLERLGVYATSK</sequence>
<dbReference type="SMART" id="SM00267">
    <property type="entry name" value="GGDEF"/>
    <property type="match status" value="1"/>
</dbReference>
<evidence type="ECO:0000259" key="2">
    <source>
        <dbReference type="PROSITE" id="PS50883"/>
    </source>
</evidence>
<dbReference type="SUPFAM" id="SSF141868">
    <property type="entry name" value="EAL domain-like"/>
    <property type="match status" value="1"/>
</dbReference>
<evidence type="ECO:0000313" key="4">
    <source>
        <dbReference type="EMBL" id="AXX87326.1"/>
    </source>
</evidence>
<evidence type="ECO:0000313" key="5">
    <source>
        <dbReference type="EMBL" id="PHO15195.1"/>
    </source>
</evidence>
<dbReference type="Pfam" id="PF00990">
    <property type="entry name" value="GGDEF"/>
    <property type="match status" value="1"/>
</dbReference>
<dbReference type="EMBL" id="NXAO01000033">
    <property type="protein sequence ID" value="PHO15195.1"/>
    <property type="molecule type" value="Genomic_DNA"/>
</dbReference>
<dbReference type="InterPro" id="IPR000160">
    <property type="entry name" value="GGDEF_dom"/>
</dbReference>
<dbReference type="PANTHER" id="PTHR33121">
    <property type="entry name" value="CYCLIC DI-GMP PHOSPHODIESTERASE PDEF"/>
    <property type="match status" value="1"/>
</dbReference>
<reference evidence="4 7" key="3">
    <citation type="submission" date="2018-08" db="EMBL/GenBank/DDBJ databases">
        <title>Complete genome of the Arcobacter marinus type strain JCM 15502.</title>
        <authorList>
            <person name="Miller W.G."/>
            <person name="Yee E."/>
            <person name="Huynh S."/>
            <person name="Parker C.T."/>
        </authorList>
    </citation>
    <scope>NUCLEOTIDE SEQUENCE [LARGE SCALE GENOMIC DNA]</scope>
    <source>
        <strain evidence="4 7">JCM 15502</strain>
    </source>
</reference>
<dbReference type="AlphaFoldDB" id="A0A347TL48"/>
<dbReference type="InterPro" id="IPR043128">
    <property type="entry name" value="Rev_trsase/Diguanyl_cyclase"/>
</dbReference>
<name>A0A347TL48_9BACT</name>
<dbReference type="Pfam" id="PF00563">
    <property type="entry name" value="EAL"/>
    <property type="match status" value="1"/>
</dbReference>
<feature type="domain" description="EAL" evidence="2">
    <location>
        <begin position="500"/>
        <end position="731"/>
    </location>
</feature>
<keyword evidence="1" id="KW-1133">Transmembrane helix</keyword>
<evidence type="ECO:0000313" key="6">
    <source>
        <dbReference type="Proteomes" id="UP000224740"/>
    </source>
</evidence>
<feature type="transmembrane region" description="Helical" evidence="1">
    <location>
        <begin position="241"/>
        <end position="262"/>
    </location>
</feature>
<dbReference type="InterPro" id="IPR029787">
    <property type="entry name" value="Nucleotide_cyclase"/>
</dbReference>
<protein>
    <submittedName>
        <fullName evidence="4">Diguanylate cyclase/phosphodiesterase</fullName>
    </submittedName>
</protein>
<keyword evidence="6" id="KW-1185">Reference proteome</keyword>
<dbReference type="KEGG" id="amar:AMRN_1592"/>
<dbReference type="Gene3D" id="3.20.20.450">
    <property type="entry name" value="EAL domain"/>
    <property type="match status" value="1"/>
</dbReference>
<evidence type="ECO:0000256" key="1">
    <source>
        <dbReference type="SAM" id="Phobius"/>
    </source>
</evidence>
<dbReference type="Gene3D" id="3.30.70.270">
    <property type="match status" value="1"/>
</dbReference>
<dbReference type="InterPro" id="IPR001633">
    <property type="entry name" value="EAL_dom"/>
</dbReference>
<reference evidence="5" key="2">
    <citation type="submission" date="2017-09" db="EMBL/GenBank/DDBJ databases">
        <authorList>
            <person name="Perez-Cataluna A."/>
            <person name="Figueras M.J."/>
            <person name="Salas-Masso N."/>
        </authorList>
    </citation>
    <scope>NUCLEOTIDE SEQUENCE</scope>
    <source>
        <strain evidence="5">CECT 7727</strain>
    </source>
</reference>